<gene>
    <name evidence="1" type="ORF">S06H3_24974</name>
</gene>
<feature type="non-terminal residue" evidence="1">
    <location>
        <position position="1"/>
    </location>
</feature>
<dbReference type="EMBL" id="BARV01014155">
    <property type="protein sequence ID" value="GAI29843.1"/>
    <property type="molecule type" value="Genomic_DNA"/>
</dbReference>
<proteinExistence type="predicted"/>
<dbReference type="AlphaFoldDB" id="X1MF02"/>
<reference evidence="1" key="1">
    <citation type="journal article" date="2014" name="Front. Microbiol.">
        <title>High frequency of phylogenetically diverse reductive dehalogenase-homologous genes in deep subseafloor sedimentary metagenomes.</title>
        <authorList>
            <person name="Kawai M."/>
            <person name="Futagami T."/>
            <person name="Toyoda A."/>
            <person name="Takaki Y."/>
            <person name="Nishi S."/>
            <person name="Hori S."/>
            <person name="Arai W."/>
            <person name="Tsubouchi T."/>
            <person name="Morono Y."/>
            <person name="Uchiyama I."/>
            <person name="Ito T."/>
            <person name="Fujiyama A."/>
            <person name="Inagaki F."/>
            <person name="Takami H."/>
        </authorList>
    </citation>
    <scope>NUCLEOTIDE SEQUENCE</scope>
    <source>
        <strain evidence="1">Expedition CK06-06</strain>
    </source>
</reference>
<sequence length="84" mass="10071">QEKQKEIRESLNEVLEKWTEYSADEKQKVRGRLPIEIAYLSDEEERRDWISSLAKKKICKIKVLTKRVNEQVELHQMVDGEEIE</sequence>
<feature type="non-terminal residue" evidence="1">
    <location>
        <position position="84"/>
    </location>
</feature>
<comment type="caution">
    <text evidence="1">The sequence shown here is derived from an EMBL/GenBank/DDBJ whole genome shotgun (WGS) entry which is preliminary data.</text>
</comment>
<protein>
    <submittedName>
        <fullName evidence="1">Uncharacterized protein</fullName>
    </submittedName>
</protein>
<name>X1MF02_9ZZZZ</name>
<accession>X1MF02</accession>
<organism evidence="1">
    <name type="scientific">marine sediment metagenome</name>
    <dbReference type="NCBI Taxonomy" id="412755"/>
    <lineage>
        <taxon>unclassified sequences</taxon>
        <taxon>metagenomes</taxon>
        <taxon>ecological metagenomes</taxon>
    </lineage>
</organism>
<evidence type="ECO:0000313" key="1">
    <source>
        <dbReference type="EMBL" id="GAI29843.1"/>
    </source>
</evidence>